<accession>A0A1T4TZI4</accession>
<dbReference type="PANTHER" id="PTHR43591">
    <property type="entry name" value="METHYLTRANSFERASE"/>
    <property type="match status" value="1"/>
</dbReference>
<proteinExistence type="predicted"/>
<dbReference type="GO" id="GO:0008757">
    <property type="term" value="F:S-adenosylmethionine-dependent methyltransferase activity"/>
    <property type="evidence" value="ECO:0007669"/>
    <property type="project" value="InterPro"/>
</dbReference>
<dbReference type="GO" id="GO:0032259">
    <property type="term" value="P:methylation"/>
    <property type="evidence" value="ECO:0007669"/>
    <property type="project" value="UniProtKB-KW"/>
</dbReference>
<dbReference type="CDD" id="cd02440">
    <property type="entry name" value="AdoMet_MTases"/>
    <property type="match status" value="1"/>
</dbReference>
<evidence type="ECO:0000259" key="1">
    <source>
        <dbReference type="Pfam" id="PF08241"/>
    </source>
</evidence>
<dbReference type="PANTHER" id="PTHR43591:SF24">
    <property type="entry name" value="2-METHOXY-6-POLYPRENYL-1,4-BENZOQUINOL METHYLASE, MITOCHONDRIAL"/>
    <property type="match status" value="1"/>
</dbReference>
<dbReference type="Proteomes" id="UP000190367">
    <property type="component" value="Unassembled WGS sequence"/>
</dbReference>
<evidence type="ECO:0000313" key="2">
    <source>
        <dbReference type="EMBL" id="SKA45711.1"/>
    </source>
</evidence>
<organism evidence="2 3">
    <name type="scientific">Chitinophaga eiseniae</name>
    <dbReference type="NCBI Taxonomy" id="634771"/>
    <lineage>
        <taxon>Bacteria</taxon>
        <taxon>Pseudomonadati</taxon>
        <taxon>Bacteroidota</taxon>
        <taxon>Chitinophagia</taxon>
        <taxon>Chitinophagales</taxon>
        <taxon>Chitinophagaceae</taxon>
        <taxon>Chitinophaga</taxon>
    </lineage>
</organism>
<sequence length="277" mass="31089">MENALLPGDYWDHRSDDRRQWENVINLFLKPVTTALLQHLHLKNPVRILDVGTGTGEPGLSIAQLYPEAEVTGTDISPRMLDIANEKGKEKGLTNFEAVCCDAVAMPFEDHYFDAVVCRNGVMFFKNITDGLREIKRVLKPGGRLAASAWGLLEHNLWISLVLDIIAAVTRRKLYNQHVPGMFHCMRPGVMADWFETAQLQSVQEEALTGIVQFNSVDDHWQYVTRVSADVVNALKDIPPPVQEIIRSEVASAVGRHVIDGKLYFQWSLRVTSGVKA</sequence>
<feature type="domain" description="Methyltransferase type 11" evidence="1">
    <location>
        <begin position="49"/>
        <end position="146"/>
    </location>
</feature>
<dbReference type="InterPro" id="IPR013216">
    <property type="entry name" value="Methyltransf_11"/>
</dbReference>
<dbReference type="Pfam" id="PF08241">
    <property type="entry name" value="Methyltransf_11"/>
    <property type="match status" value="1"/>
</dbReference>
<dbReference type="Gene3D" id="3.40.50.150">
    <property type="entry name" value="Vaccinia Virus protein VP39"/>
    <property type="match status" value="1"/>
</dbReference>
<dbReference type="InterPro" id="IPR029063">
    <property type="entry name" value="SAM-dependent_MTases_sf"/>
</dbReference>
<dbReference type="AlphaFoldDB" id="A0A1T4TZI4"/>
<keyword evidence="3" id="KW-1185">Reference proteome</keyword>
<keyword evidence="2" id="KW-0808">Transferase</keyword>
<name>A0A1T4TZI4_9BACT</name>
<dbReference type="EMBL" id="FUWZ01000007">
    <property type="protein sequence ID" value="SKA45711.1"/>
    <property type="molecule type" value="Genomic_DNA"/>
</dbReference>
<dbReference type="OrthoDB" id="9795634at2"/>
<protein>
    <submittedName>
        <fullName evidence="2">Methyltransferase domain-containing protein</fullName>
    </submittedName>
</protein>
<dbReference type="SUPFAM" id="SSF53335">
    <property type="entry name" value="S-adenosyl-L-methionine-dependent methyltransferases"/>
    <property type="match status" value="1"/>
</dbReference>
<evidence type="ECO:0000313" key="3">
    <source>
        <dbReference type="Proteomes" id="UP000190367"/>
    </source>
</evidence>
<dbReference type="RefSeq" id="WP_078672915.1">
    <property type="nucleotide sequence ID" value="NZ_FUWZ01000007.1"/>
</dbReference>
<gene>
    <name evidence="2" type="ORF">SAMN04488128_10780</name>
</gene>
<dbReference type="STRING" id="634771.SAMN04488128_10780"/>
<keyword evidence="2" id="KW-0489">Methyltransferase</keyword>
<reference evidence="3" key="1">
    <citation type="submission" date="2017-02" db="EMBL/GenBank/DDBJ databases">
        <authorList>
            <person name="Varghese N."/>
            <person name="Submissions S."/>
        </authorList>
    </citation>
    <scope>NUCLEOTIDE SEQUENCE [LARGE SCALE GENOMIC DNA]</scope>
    <source>
        <strain evidence="3">DSM 22224</strain>
    </source>
</reference>